<proteinExistence type="predicted"/>
<keyword evidence="3" id="KW-1185">Reference proteome</keyword>
<dbReference type="RefSeq" id="WP_090329671.1">
    <property type="nucleotide sequence ID" value="NZ_FNSL01000001.1"/>
</dbReference>
<name>A0A1H4N235_9HYPH</name>
<reference evidence="3" key="1">
    <citation type="submission" date="2016-10" db="EMBL/GenBank/DDBJ databases">
        <authorList>
            <person name="Varghese N."/>
            <person name="Submissions S."/>
        </authorList>
    </citation>
    <scope>NUCLEOTIDE SEQUENCE [LARGE SCALE GENOMIC DNA]</scope>
    <source>
        <strain evidence="3">ES.061</strain>
    </source>
</reference>
<dbReference type="PROSITE" id="PS51257">
    <property type="entry name" value="PROKAR_LIPOPROTEIN"/>
    <property type="match status" value="1"/>
</dbReference>
<keyword evidence="1" id="KW-0732">Signal</keyword>
<dbReference type="EMBL" id="FNSL01000001">
    <property type="protein sequence ID" value="SEB89366.1"/>
    <property type="molecule type" value="Genomic_DNA"/>
</dbReference>
<protein>
    <recommendedName>
        <fullName evidence="4">Lipoprotein</fullName>
    </recommendedName>
</protein>
<feature type="signal peptide" evidence="1">
    <location>
        <begin position="1"/>
        <end position="21"/>
    </location>
</feature>
<evidence type="ECO:0000313" key="3">
    <source>
        <dbReference type="Proteomes" id="UP000199064"/>
    </source>
</evidence>
<organism evidence="2 3">
    <name type="scientific">Nitratireductor aquibiodomus</name>
    <dbReference type="NCBI Taxonomy" id="204799"/>
    <lineage>
        <taxon>Bacteria</taxon>
        <taxon>Pseudomonadati</taxon>
        <taxon>Pseudomonadota</taxon>
        <taxon>Alphaproteobacteria</taxon>
        <taxon>Hyphomicrobiales</taxon>
        <taxon>Phyllobacteriaceae</taxon>
        <taxon>Nitratireductor</taxon>
    </lineage>
</organism>
<dbReference type="AlphaFoldDB" id="A0A1H4N235"/>
<evidence type="ECO:0000313" key="2">
    <source>
        <dbReference type="EMBL" id="SEB89366.1"/>
    </source>
</evidence>
<gene>
    <name evidence="2" type="ORF">SAMN05216452_3580</name>
</gene>
<accession>A0A1H4N235</accession>
<evidence type="ECO:0008006" key="4">
    <source>
        <dbReference type="Google" id="ProtNLM"/>
    </source>
</evidence>
<evidence type="ECO:0000256" key="1">
    <source>
        <dbReference type="SAM" id="SignalP"/>
    </source>
</evidence>
<sequence>MVNYRLFISSLLLSATAIVSGCQSDDATGGLDMQGGNLQQQGAQTAGQAEDVVRESELRAFCPPVSLREGTAYFTTYEKGGQDQPGSVIYQASITDVTRKCNYGTGSFGMTVAVAGRVVPGPKGNTGTITMPIRIVAVRGGEVVYSKLFQHQVAISDTAGATQFIFNDPNVMITGTPDRSIQLMVGFDEGPNGGR</sequence>
<dbReference type="Proteomes" id="UP000199064">
    <property type="component" value="Unassembled WGS sequence"/>
</dbReference>
<feature type="chain" id="PRO_5011748364" description="Lipoprotein" evidence="1">
    <location>
        <begin position="22"/>
        <end position="195"/>
    </location>
</feature>